<organism evidence="2 3">
    <name type="scientific">Rhizobium calliandrae</name>
    <dbReference type="NCBI Taxonomy" id="1312182"/>
    <lineage>
        <taxon>Bacteria</taxon>
        <taxon>Pseudomonadati</taxon>
        <taxon>Pseudomonadota</taxon>
        <taxon>Alphaproteobacteria</taxon>
        <taxon>Hyphomicrobiales</taxon>
        <taxon>Rhizobiaceae</taxon>
        <taxon>Rhizobium/Agrobacterium group</taxon>
        <taxon>Rhizobium</taxon>
    </lineage>
</organism>
<evidence type="ECO:0000313" key="3">
    <source>
        <dbReference type="Proteomes" id="UP001172630"/>
    </source>
</evidence>
<comment type="caution">
    <text evidence="2">The sequence shown here is derived from an EMBL/GenBank/DDBJ whole genome shotgun (WGS) entry which is preliminary data.</text>
</comment>
<dbReference type="EMBL" id="JARFYN010000088">
    <property type="protein sequence ID" value="MDL2410540.1"/>
    <property type="molecule type" value="Genomic_DNA"/>
</dbReference>
<evidence type="ECO:0000313" key="2">
    <source>
        <dbReference type="EMBL" id="MDL2410811.1"/>
    </source>
</evidence>
<sequence>LVIILPVGRPISDWPAGTTIDRNGPEL</sequence>
<proteinExistence type="predicted"/>
<feature type="non-terminal residue" evidence="2">
    <location>
        <position position="1"/>
    </location>
</feature>
<reference evidence="2" key="1">
    <citation type="submission" date="2023-06" db="EMBL/GenBank/DDBJ databases">
        <title>Phylogenetic Diversity of Rhizobium strains.</title>
        <authorList>
            <person name="Moura F.T."/>
            <person name="Helene L.C.F."/>
            <person name="Hungria M."/>
        </authorList>
    </citation>
    <scope>NUCLEOTIDE SEQUENCE</scope>
    <source>
        <strain evidence="2">CCGE524</strain>
    </source>
</reference>
<accession>A0ABT7KQA2</accession>
<gene>
    <name evidence="1" type="ORF">PY650_34185</name>
    <name evidence="2" type="ORF">PY650_35785</name>
</gene>
<name>A0ABT7KQA2_9HYPH</name>
<dbReference type="InterPro" id="IPR003484">
    <property type="entry name" value="NodA"/>
</dbReference>
<keyword evidence="2" id="KW-0012">Acyltransferase</keyword>
<dbReference type="GO" id="GO:0016746">
    <property type="term" value="F:acyltransferase activity"/>
    <property type="evidence" value="ECO:0007669"/>
    <property type="project" value="UniProtKB-KW"/>
</dbReference>
<dbReference type="Proteomes" id="UP001172630">
    <property type="component" value="Unassembled WGS sequence"/>
</dbReference>
<evidence type="ECO:0000313" key="1">
    <source>
        <dbReference type="EMBL" id="MDL2410540.1"/>
    </source>
</evidence>
<dbReference type="EMBL" id="JARFYN010000112">
    <property type="protein sequence ID" value="MDL2410811.1"/>
    <property type="molecule type" value="Genomic_DNA"/>
</dbReference>
<dbReference type="Pfam" id="PF02474">
    <property type="entry name" value="NodA"/>
    <property type="match status" value="1"/>
</dbReference>
<protein>
    <submittedName>
        <fullName evidence="2">Acyltransferase</fullName>
    </submittedName>
</protein>
<keyword evidence="2" id="KW-0808">Transferase</keyword>
<keyword evidence="3" id="KW-1185">Reference proteome</keyword>